<organism evidence="3 4">
    <name type="scientific">Riemerella anatipestifer</name>
    <name type="common">Moraxella anatipestifer</name>
    <dbReference type="NCBI Taxonomy" id="34085"/>
    <lineage>
        <taxon>Bacteria</taxon>
        <taxon>Pseudomonadati</taxon>
        <taxon>Bacteroidota</taxon>
        <taxon>Flavobacteriia</taxon>
        <taxon>Flavobacteriales</taxon>
        <taxon>Weeksellaceae</taxon>
        <taxon>Riemerella</taxon>
    </lineage>
</organism>
<dbReference type="EMBL" id="JAOZYT010000036">
    <property type="protein sequence ID" value="MCW0524012.1"/>
    <property type="molecule type" value="Genomic_DNA"/>
</dbReference>
<dbReference type="Gene3D" id="2.30.30.40">
    <property type="entry name" value="SH3 Domains"/>
    <property type="match status" value="1"/>
</dbReference>
<protein>
    <submittedName>
        <fullName evidence="3">SH3 domain-containing protein</fullName>
    </submittedName>
</protein>
<dbReference type="Proteomes" id="UP001207440">
    <property type="component" value="Unassembled WGS sequence"/>
</dbReference>
<evidence type="ECO:0000256" key="1">
    <source>
        <dbReference type="SAM" id="SignalP"/>
    </source>
</evidence>
<sequence>MKSFSRLFLLVFFSISSFLLAQEEQWIFMFEENSSQKVLIDKANVRAEPNLQSPKVDSLDIGQVVKIVQKTEQVLSLGKRSASWYRINYIKEGETKSGYIWGANLSLGYRSRDGYDFLFGASATEQDEVKLDVVMLKDKQNIQKVSFNVGTESLTSVAFKWQGNKGLDGVSDVLLASVSGEACGIPNYEQYILLNGSKMVALSMLISVADADVFYHSEEYVFPKDKGGVKGKIIMKTEEMEKDEKDKEHIKKSKKVYLFKDGTVSQL</sequence>
<dbReference type="RefSeq" id="WP_214194044.1">
    <property type="nucleotide sequence ID" value="NZ_CP081925.1"/>
</dbReference>
<accession>A0AAP3ALX4</accession>
<feature type="chain" id="PRO_5042919357" evidence="1">
    <location>
        <begin position="22"/>
        <end position="267"/>
    </location>
</feature>
<comment type="caution">
    <text evidence="3">The sequence shown here is derived from an EMBL/GenBank/DDBJ whole genome shotgun (WGS) entry which is preliminary data.</text>
</comment>
<feature type="signal peptide" evidence="1">
    <location>
        <begin position="1"/>
        <end position="21"/>
    </location>
</feature>
<feature type="domain" description="SH3b" evidence="2">
    <location>
        <begin position="31"/>
        <end position="109"/>
    </location>
</feature>
<name>A0AAP3ALX4_RIEAN</name>
<proteinExistence type="predicted"/>
<dbReference type="InterPro" id="IPR003646">
    <property type="entry name" value="SH3-like_bac-type"/>
</dbReference>
<evidence type="ECO:0000313" key="3">
    <source>
        <dbReference type="EMBL" id="MCW0524012.1"/>
    </source>
</evidence>
<dbReference type="AlphaFoldDB" id="A0AAP3ALX4"/>
<dbReference type="Pfam" id="PF08239">
    <property type="entry name" value="SH3_3"/>
    <property type="match status" value="1"/>
</dbReference>
<gene>
    <name evidence="3" type="ORF">OKE68_06775</name>
</gene>
<dbReference type="PROSITE" id="PS51781">
    <property type="entry name" value="SH3B"/>
    <property type="match status" value="1"/>
</dbReference>
<evidence type="ECO:0000259" key="2">
    <source>
        <dbReference type="PROSITE" id="PS51781"/>
    </source>
</evidence>
<reference evidence="3" key="1">
    <citation type="submission" date="2022-10" db="EMBL/GenBank/DDBJ databases">
        <title>Sifting through the core-genome to identify putative cross-protective antigens against Riemerella anatipestifer.</title>
        <authorList>
            <person name="Zheng X."/>
            <person name="Zhang W."/>
        </authorList>
    </citation>
    <scope>NUCLEOTIDE SEQUENCE</scope>
    <source>
        <strain evidence="3">ZWRA178</strain>
    </source>
</reference>
<keyword evidence="1" id="KW-0732">Signal</keyword>
<evidence type="ECO:0000313" key="4">
    <source>
        <dbReference type="Proteomes" id="UP001207440"/>
    </source>
</evidence>